<protein>
    <submittedName>
        <fullName evidence="2">Uncharacterized protein</fullName>
    </submittedName>
</protein>
<name>A0A7W7SD67_9ACTN</name>
<dbReference type="Proteomes" id="UP000573327">
    <property type="component" value="Unassembled WGS sequence"/>
</dbReference>
<evidence type="ECO:0000313" key="3">
    <source>
        <dbReference type="Proteomes" id="UP000573327"/>
    </source>
</evidence>
<sequence>MRVTLEALGRRLRHLLVLWWRDLHPVMAIRVPLPYPLLREPTAPEPSAGPRQAEPAGAEQDLFSGRAARRMVPDDRP</sequence>
<dbReference type="RefSeq" id="WP_184916126.1">
    <property type="nucleotide sequence ID" value="NZ_JACHJR010000001.1"/>
</dbReference>
<gene>
    <name evidence="2" type="ORF">F4556_003258</name>
</gene>
<organism evidence="2 3">
    <name type="scientific">Kitasatospora gansuensis</name>
    <dbReference type="NCBI Taxonomy" id="258050"/>
    <lineage>
        <taxon>Bacteria</taxon>
        <taxon>Bacillati</taxon>
        <taxon>Actinomycetota</taxon>
        <taxon>Actinomycetes</taxon>
        <taxon>Kitasatosporales</taxon>
        <taxon>Streptomycetaceae</taxon>
        <taxon>Kitasatospora</taxon>
    </lineage>
</organism>
<accession>A0A7W7SD67</accession>
<dbReference type="EMBL" id="JACHJR010000001">
    <property type="protein sequence ID" value="MBB4947723.1"/>
    <property type="molecule type" value="Genomic_DNA"/>
</dbReference>
<dbReference type="AlphaFoldDB" id="A0A7W7SD67"/>
<evidence type="ECO:0000313" key="2">
    <source>
        <dbReference type="EMBL" id="MBB4947723.1"/>
    </source>
</evidence>
<comment type="caution">
    <text evidence="2">The sequence shown here is derived from an EMBL/GenBank/DDBJ whole genome shotgun (WGS) entry which is preliminary data.</text>
</comment>
<keyword evidence="3" id="KW-1185">Reference proteome</keyword>
<reference evidence="2 3" key="1">
    <citation type="submission" date="2020-08" db="EMBL/GenBank/DDBJ databases">
        <title>Sequencing the genomes of 1000 actinobacteria strains.</title>
        <authorList>
            <person name="Klenk H.-P."/>
        </authorList>
    </citation>
    <scope>NUCLEOTIDE SEQUENCE [LARGE SCALE GENOMIC DNA]</scope>
    <source>
        <strain evidence="2 3">DSM 44786</strain>
    </source>
</reference>
<proteinExistence type="predicted"/>
<evidence type="ECO:0000256" key="1">
    <source>
        <dbReference type="SAM" id="MobiDB-lite"/>
    </source>
</evidence>
<feature type="region of interest" description="Disordered" evidence="1">
    <location>
        <begin position="39"/>
        <end position="77"/>
    </location>
</feature>